<dbReference type="InterPro" id="IPR013783">
    <property type="entry name" value="Ig-like_fold"/>
</dbReference>
<name>A0ABX2I4B9_ANAHA</name>
<dbReference type="RefSeq" id="WP_173726165.1">
    <property type="nucleotide sequence ID" value="NZ_JAAIQB010000031.1"/>
</dbReference>
<dbReference type="EMBL" id="JAAITB010000037">
    <property type="protein sequence ID" value="NSJ80679.1"/>
    <property type="molecule type" value="Genomic_DNA"/>
</dbReference>
<keyword evidence="1" id="KW-0732">Signal</keyword>
<dbReference type="InterPro" id="IPR035940">
    <property type="entry name" value="CAP_sf"/>
</dbReference>
<comment type="caution">
    <text evidence="3">The sequence shown here is derived from an EMBL/GenBank/DDBJ whole genome shotgun (WGS) entry which is preliminary data.</text>
</comment>
<dbReference type="Gene3D" id="3.40.33.10">
    <property type="entry name" value="CAP"/>
    <property type="match status" value="1"/>
</dbReference>
<dbReference type="Pfam" id="PF13306">
    <property type="entry name" value="LRR_5"/>
    <property type="match status" value="2"/>
</dbReference>
<dbReference type="InterPro" id="IPR036116">
    <property type="entry name" value="FN3_sf"/>
</dbReference>
<evidence type="ECO:0000259" key="2">
    <source>
        <dbReference type="Pfam" id="PF00188"/>
    </source>
</evidence>
<feature type="domain" description="SCP" evidence="2">
    <location>
        <begin position="413"/>
        <end position="520"/>
    </location>
</feature>
<proteinExistence type="predicted"/>
<dbReference type="InterPro" id="IPR032675">
    <property type="entry name" value="LRR_dom_sf"/>
</dbReference>
<dbReference type="SUPFAM" id="SSF49265">
    <property type="entry name" value="Fibronectin type III"/>
    <property type="match status" value="1"/>
</dbReference>
<keyword evidence="4" id="KW-1185">Reference proteome</keyword>
<dbReference type="InterPro" id="IPR026906">
    <property type="entry name" value="LRR_5"/>
</dbReference>
<dbReference type="InterPro" id="IPR053139">
    <property type="entry name" value="Surface_bspA-like"/>
</dbReference>
<protein>
    <submittedName>
        <fullName evidence="3">Leucine-rich repeat protein</fullName>
    </submittedName>
</protein>
<dbReference type="PANTHER" id="PTHR45661:SF3">
    <property type="entry name" value="IG-LIKE DOMAIN-CONTAINING PROTEIN"/>
    <property type="match status" value="1"/>
</dbReference>
<dbReference type="Gene3D" id="2.60.40.10">
    <property type="entry name" value="Immunoglobulins"/>
    <property type="match status" value="1"/>
</dbReference>
<dbReference type="Gene3D" id="3.80.10.10">
    <property type="entry name" value="Ribonuclease Inhibitor"/>
    <property type="match status" value="1"/>
</dbReference>
<dbReference type="Pfam" id="PF00188">
    <property type="entry name" value="CAP"/>
    <property type="match status" value="1"/>
</dbReference>
<dbReference type="SUPFAM" id="SSF55797">
    <property type="entry name" value="PR-1-like"/>
    <property type="match status" value="1"/>
</dbReference>
<evidence type="ECO:0000313" key="3">
    <source>
        <dbReference type="EMBL" id="NSJ80679.1"/>
    </source>
</evidence>
<feature type="signal peptide" evidence="1">
    <location>
        <begin position="1"/>
        <end position="31"/>
    </location>
</feature>
<dbReference type="InterPro" id="IPR014044">
    <property type="entry name" value="CAP_dom"/>
</dbReference>
<reference evidence="3 4" key="1">
    <citation type="journal article" date="2020" name="Cell Host Microbe">
        <title>Functional and Genomic Variation between Human-Derived Isolates of Lachnospiraceae Reveals Inter- and Intra-Species Diversity.</title>
        <authorList>
            <person name="Sorbara M.T."/>
            <person name="Littmann E.R."/>
            <person name="Fontana E."/>
            <person name="Moody T.U."/>
            <person name="Kohout C.E."/>
            <person name="Gjonbalaj M."/>
            <person name="Eaton V."/>
            <person name="Seok R."/>
            <person name="Leiner I.M."/>
            <person name="Pamer E.G."/>
        </authorList>
    </citation>
    <scope>NUCLEOTIDE SEQUENCE [LARGE SCALE GENOMIC DNA]</scope>
    <source>
        <strain evidence="3 4">MSK.14.57</strain>
    </source>
</reference>
<dbReference type="CDD" id="cd05379">
    <property type="entry name" value="CAP_bacterial"/>
    <property type="match status" value="1"/>
</dbReference>
<dbReference type="PANTHER" id="PTHR45661">
    <property type="entry name" value="SURFACE ANTIGEN"/>
    <property type="match status" value="1"/>
</dbReference>
<evidence type="ECO:0000313" key="4">
    <source>
        <dbReference type="Proteomes" id="UP001644750"/>
    </source>
</evidence>
<feature type="chain" id="PRO_5045539728" evidence="1">
    <location>
        <begin position="32"/>
        <end position="751"/>
    </location>
</feature>
<sequence>MKNFKKNLKKLFAISVCTTLLTSLIFVNTNAAENNKSSKIAKSETIKSTTHLQNRSIKYRKGKRLSISGESSNSDIATYSTEANGTCGDNVTWELKDGILTISGNGTIDDFVIVKDGNTGQIIESESHPCPWENDKGKIKEVYIKDGVTKVGARAFSDCYSLTKVVIGNSVKSIGEYAFTNDDSLTDLTLGNSVETIEMDALYGISIKTLVLPASIKNLTNYSLLALWDLENIEISGSNLYQSKDGILYADGGKTLFLYPAKRKGEYTIPSNVTKIAEDAFAYSNLTKIVVPDTVTELGDGAFEYNESLETLIFGKGVTSIPYCCCYYDRGLKNVTIPEGITTIEDAAFWWCTSLESVTLPTSITKITRPFEKDTKVITQNKNLIRLEDGSFTIGFYVNVAAKEMYKNAFKVLELVNKERRKEGLSDLVMDQSLLETAMLRGFENVIYWSHTRPDGEECFSANSRMMGENIATGQTSPEQVMNAWMNSSGHRANILGSTYKSIGIGCVYIQGTYYWVQCFGTDVDTSVSSSAYTDKDNTRSVLVKKDKEYYNVEIELSSNNLNVGETADISVIWNRSCIKDSGLIIQSSNPSVCEVNGERLIAKNPGTADIIMYYNGYPEAAITKHVTVRAKINDTNSLKTTQKTKTSKTNKTTQKKIAKASIKKLKNKKSKKVIVQINKIKNVNGYQIVYANNKNFKKASTVMTTKTNCTIKKLKKKKTYYIKVRAYKKTASGKKTFGAYSKVVKIKISK</sequence>
<gene>
    <name evidence="3" type="ORF">G5A72_14050</name>
</gene>
<dbReference type="SUPFAM" id="SSF52058">
    <property type="entry name" value="L domain-like"/>
    <property type="match status" value="1"/>
</dbReference>
<dbReference type="Proteomes" id="UP001644750">
    <property type="component" value="Unassembled WGS sequence"/>
</dbReference>
<evidence type="ECO:0000256" key="1">
    <source>
        <dbReference type="SAM" id="SignalP"/>
    </source>
</evidence>
<accession>A0ABX2I4B9</accession>
<organism evidence="3 4">
    <name type="scientific">Anaerostipes hadrus</name>
    <dbReference type="NCBI Taxonomy" id="649756"/>
    <lineage>
        <taxon>Bacteria</taxon>
        <taxon>Bacillati</taxon>
        <taxon>Bacillota</taxon>
        <taxon>Clostridia</taxon>
        <taxon>Lachnospirales</taxon>
        <taxon>Lachnospiraceae</taxon>
        <taxon>Anaerostipes</taxon>
    </lineage>
</organism>